<proteinExistence type="inferred from homology"/>
<dbReference type="STRING" id="52586.A0A0B1P142"/>
<comment type="function">
    <text evidence="1">May be involved in a process influencing telomere capping.</text>
</comment>
<dbReference type="GO" id="GO:0006979">
    <property type="term" value="P:response to oxidative stress"/>
    <property type="evidence" value="ECO:0007669"/>
    <property type="project" value="TreeGrafter"/>
</dbReference>
<evidence type="ECO:0000256" key="4">
    <source>
        <dbReference type="ARBA" id="ARBA00015163"/>
    </source>
</evidence>
<comment type="similarity">
    <text evidence="3">Belongs to the RTC5 family.</text>
</comment>
<evidence type="ECO:0000313" key="8">
    <source>
        <dbReference type="Proteomes" id="UP000030854"/>
    </source>
</evidence>
<evidence type="ECO:0000256" key="1">
    <source>
        <dbReference type="ARBA" id="ARBA00002738"/>
    </source>
</evidence>
<dbReference type="HOGENOM" id="CLU_011918_1_0_1"/>
<gene>
    <name evidence="7" type="ORF">EV44_g5672</name>
</gene>
<keyword evidence="8" id="KW-1185">Reference proteome</keyword>
<dbReference type="InterPro" id="IPR006571">
    <property type="entry name" value="TLDc_dom"/>
</dbReference>
<dbReference type="EMBL" id="JNVN01002171">
    <property type="protein sequence ID" value="KHJ32327.1"/>
    <property type="molecule type" value="Genomic_DNA"/>
</dbReference>
<dbReference type="PANTHER" id="PTHR23354:SF130">
    <property type="entry name" value="RESTRICTION OF TELOMERE CAPPING PROTEIN 5"/>
    <property type="match status" value="1"/>
</dbReference>
<evidence type="ECO:0000259" key="6">
    <source>
        <dbReference type="PROSITE" id="PS51886"/>
    </source>
</evidence>
<keyword evidence="5" id="KW-0963">Cytoplasm</keyword>
<comment type="caution">
    <text evidence="7">The sequence shown here is derived from an EMBL/GenBank/DDBJ whole genome shotgun (WGS) entry which is preliminary data.</text>
</comment>
<dbReference type="GO" id="GO:0005634">
    <property type="term" value="C:nucleus"/>
    <property type="evidence" value="ECO:0007669"/>
    <property type="project" value="TreeGrafter"/>
</dbReference>
<organism evidence="7 8">
    <name type="scientific">Uncinula necator</name>
    <name type="common">Grape powdery mildew</name>
    <dbReference type="NCBI Taxonomy" id="52586"/>
    <lineage>
        <taxon>Eukaryota</taxon>
        <taxon>Fungi</taxon>
        <taxon>Dikarya</taxon>
        <taxon>Ascomycota</taxon>
        <taxon>Pezizomycotina</taxon>
        <taxon>Leotiomycetes</taxon>
        <taxon>Erysiphales</taxon>
        <taxon>Erysiphaceae</taxon>
        <taxon>Erysiphe</taxon>
    </lineage>
</organism>
<reference evidence="7 8" key="1">
    <citation type="journal article" date="2014" name="BMC Genomics">
        <title>Adaptive genomic structural variation in the grape powdery mildew pathogen, Erysiphe necator.</title>
        <authorList>
            <person name="Jones L."/>
            <person name="Riaz S."/>
            <person name="Morales-Cruz A."/>
            <person name="Amrine K.C."/>
            <person name="McGuire B."/>
            <person name="Gubler W.D."/>
            <person name="Walker M.A."/>
            <person name="Cantu D."/>
        </authorList>
    </citation>
    <scope>NUCLEOTIDE SEQUENCE [LARGE SCALE GENOMIC DNA]</scope>
    <source>
        <strain evidence="8">c</strain>
    </source>
</reference>
<dbReference type="Pfam" id="PF07534">
    <property type="entry name" value="TLD"/>
    <property type="match status" value="1"/>
</dbReference>
<dbReference type="AlphaFoldDB" id="A0A0B1P142"/>
<dbReference type="GO" id="GO:0005737">
    <property type="term" value="C:cytoplasm"/>
    <property type="evidence" value="ECO:0007669"/>
    <property type="project" value="UniProtKB-SubCell"/>
</dbReference>
<dbReference type="OMA" id="KWEFEAR"/>
<evidence type="ECO:0000256" key="2">
    <source>
        <dbReference type="ARBA" id="ARBA00004496"/>
    </source>
</evidence>
<evidence type="ECO:0000256" key="5">
    <source>
        <dbReference type="ARBA" id="ARBA00022490"/>
    </source>
</evidence>
<name>A0A0B1P142_UNCNE</name>
<dbReference type="SMART" id="SM00584">
    <property type="entry name" value="TLDc"/>
    <property type="match status" value="1"/>
</dbReference>
<evidence type="ECO:0000256" key="3">
    <source>
        <dbReference type="ARBA" id="ARBA00006731"/>
    </source>
</evidence>
<dbReference type="PANTHER" id="PTHR23354">
    <property type="entry name" value="NUCLEOLAR PROTEIN 7/ESTROGEN RECEPTOR COACTIVATOR-RELATED"/>
    <property type="match status" value="1"/>
</dbReference>
<dbReference type="PROSITE" id="PS51886">
    <property type="entry name" value="TLDC"/>
    <property type="match status" value="1"/>
</dbReference>
<comment type="subcellular location">
    <subcellularLocation>
        <location evidence="2">Cytoplasm</location>
    </subcellularLocation>
</comment>
<evidence type="ECO:0000313" key="7">
    <source>
        <dbReference type="EMBL" id="KHJ32327.1"/>
    </source>
</evidence>
<protein>
    <recommendedName>
        <fullName evidence="4">Restriction of telomere capping protein 5</fullName>
    </recommendedName>
</protein>
<feature type="domain" description="TLDc" evidence="6">
    <location>
        <begin position="336"/>
        <end position="557"/>
    </location>
</feature>
<accession>A0A0B1P142</accession>
<dbReference type="Proteomes" id="UP000030854">
    <property type="component" value="Unassembled WGS sequence"/>
</dbReference>
<sequence>MGQSQSHSHSQSSDCKSYISKTQIRHELASKFAKRCFTSLELYTFQEVFKNLADQHNGDLSVSEKSIVEFLQIPHILGISPILFQMLSYIGSFPYCQDTLALVGFDEMIMIVVILTQRCQRVLRKENFYLTKLLFRSLSIHEHYGLPQQDVSLDMDETILQGKNMPLPRNEDAIAESDMTNEDLDGDSLALDALELLGTSHVFKPKEIPISKTSIPSDNLKKILMLLILIAPLGNQEYLSSYPERLVGDFIEGLRRTADNILAAFINVEKSPGVMFHQFETVISTSLPLLFKGFIPLFEHFLFSKNIDFTKRSNVITHPSTAYPDRDVDQPLQSSDILDLNILSQLSFFLPSLLSQKLRLLYMGSDDGFSLGSFATCVFNWRAPTILLVYGTRISDPPLRRQECLFVETLPPKRFPNSSKSNRLVFGVYLTEYWRQSYQKCFGNFETILFQLEPVHEVFNASLINNDYIAFNKRNTGYQGITIGCSYQKSQKNRQISGHSMDVDLGAVSLLLDSSFEFGVFNHDYTSGGGAFHNSQTRKFDWQDRFEVESLEVWGCGDDSDAKNQKERWLWDEREAEARRRINLGSGDIESDRALLELAGLINNNRSGGSIN</sequence>